<evidence type="ECO:0000313" key="2">
    <source>
        <dbReference type="Proteomes" id="UP001148786"/>
    </source>
</evidence>
<dbReference type="AlphaFoldDB" id="A0A9W8MU69"/>
<gene>
    <name evidence="1" type="ORF">NLJ89_g8345</name>
</gene>
<evidence type="ECO:0000313" key="1">
    <source>
        <dbReference type="EMBL" id="KAJ3503627.1"/>
    </source>
</evidence>
<organism evidence="1 2">
    <name type="scientific">Agrocybe chaxingu</name>
    <dbReference type="NCBI Taxonomy" id="84603"/>
    <lineage>
        <taxon>Eukaryota</taxon>
        <taxon>Fungi</taxon>
        <taxon>Dikarya</taxon>
        <taxon>Basidiomycota</taxon>
        <taxon>Agaricomycotina</taxon>
        <taxon>Agaricomycetes</taxon>
        <taxon>Agaricomycetidae</taxon>
        <taxon>Agaricales</taxon>
        <taxon>Agaricineae</taxon>
        <taxon>Strophariaceae</taxon>
        <taxon>Agrocybe</taxon>
    </lineage>
</organism>
<name>A0A9W8MU69_9AGAR</name>
<dbReference type="EMBL" id="JANKHO010001116">
    <property type="protein sequence ID" value="KAJ3503627.1"/>
    <property type="molecule type" value="Genomic_DNA"/>
</dbReference>
<reference evidence="1" key="1">
    <citation type="submission" date="2022-07" db="EMBL/GenBank/DDBJ databases">
        <title>Genome Sequence of Agrocybe chaxingu.</title>
        <authorList>
            <person name="Buettner E."/>
        </authorList>
    </citation>
    <scope>NUCLEOTIDE SEQUENCE</scope>
    <source>
        <strain evidence="1">MP-N11</strain>
    </source>
</reference>
<proteinExistence type="predicted"/>
<accession>A0A9W8MU69</accession>
<comment type="caution">
    <text evidence="1">The sequence shown here is derived from an EMBL/GenBank/DDBJ whole genome shotgun (WGS) entry which is preliminary data.</text>
</comment>
<keyword evidence="2" id="KW-1185">Reference proteome</keyword>
<sequence>MPRTQRIFLSRLNIFVDRGRKSYERVDVQALHLSVEGSKPHLISVPTFVTRRGASYPLVEAVLGGDGTVWIGKASILAGSFVVYYRQGDSMGVNKTLLSLDKAFVWRGDAVVFRADNDGRLTMFDGRKDTRTVLAAAMKRLSELKPSKRGMGEGPLTGRYSAFMLQIILNLRRASLESTRHALVGLLARLTWKDLFGFVIVLPSH</sequence>
<dbReference type="Proteomes" id="UP001148786">
    <property type="component" value="Unassembled WGS sequence"/>
</dbReference>
<protein>
    <submittedName>
        <fullName evidence="1">Uncharacterized protein</fullName>
    </submittedName>
</protein>